<evidence type="ECO:0000313" key="3">
    <source>
        <dbReference type="EMBL" id="GAA1218991.1"/>
    </source>
</evidence>
<dbReference type="InterPro" id="IPR005135">
    <property type="entry name" value="Endo/exonuclease/phosphatase"/>
</dbReference>
<evidence type="ECO:0000259" key="2">
    <source>
        <dbReference type="Pfam" id="PF03372"/>
    </source>
</evidence>
<dbReference type="InterPro" id="IPR036691">
    <property type="entry name" value="Endo/exonu/phosph_ase_sf"/>
</dbReference>
<feature type="compositionally biased region" description="Polar residues" evidence="1">
    <location>
        <begin position="225"/>
        <end position="237"/>
    </location>
</feature>
<dbReference type="Proteomes" id="UP001500943">
    <property type="component" value="Unassembled WGS sequence"/>
</dbReference>
<dbReference type="Gene3D" id="3.60.10.10">
    <property type="entry name" value="Endonuclease/exonuclease/phosphatase"/>
    <property type="match status" value="1"/>
</dbReference>
<protein>
    <recommendedName>
        <fullName evidence="2">Endonuclease/exonuclease/phosphatase domain-containing protein</fullName>
    </recommendedName>
</protein>
<organism evidence="3 4">
    <name type="scientific">Rhodoglobus aureus</name>
    <dbReference type="NCBI Taxonomy" id="191497"/>
    <lineage>
        <taxon>Bacteria</taxon>
        <taxon>Bacillati</taxon>
        <taxon>Actinomycetota</taxon>
        <taxon>Actinomycetes</taxon>
        <taxon>Micrococcales</taxon>
        <taxon>Microbacteriaceae</taxon>
        <taxon>Rhodoglobus</taxon>
    </lineage>
</organism>
<feature type="region of interest" description="Disordered" evidence="1">
    <location>
        <begin position="225"/>
        <end position="251"/>
    </location>
</feature>
<gene>
    <name evidence="3" type="ORF">GCM10009655_18070</name>
</gene>
<comment type="caution">
    <text evidence="3">The sequence shown here is derived from an EMBL/GenBank/DDBJ whole genome shotgun (WGS) entry which is preliminary data.</text>
</comment>
<evidence type="ECO:0000313" key="4">
    <source>
        <dbReference type="Proteomes" id="UP001500943"/>
    </source>
</evidence>
<evidence type="ECO:0000256" key="1">
    <source>
        <dbReference type="SAM" id="MobiDB-lite"/>
    </source>
</evidence>
<feature type="domain" description="Endonuclease/exonuclease/phosphatase" evidence="2">
    <location>
        <begin position="6"/>
        <end position="213"/>
    </location>
</feature>
<keyword evidence="4" id="KW-1185">Reference proteome</keyword>
<proteinExistence type="predicted"/>
<name>A0ABP4GES4_9MICO</name>
<dbReference type="EMBL" id="BAAAKW010000030">
    <property type="protein sequence ID" value="GAA1218991.1"/>
    <property type="molecule type" value="Genomic_DNA"/>
</dbReference>
<dbReference type="Pfam" id="PF03372">
    <property type="entry name" value="Exo_endo_phos"/>
    <property type="match status" value="1"/>
</dbReference>
<sequence length="251" mass="27829">MIRVISYNLRKHKAVTELAALAETPDLDALCLQEVISSELPTEIGDLHLANSTKNNRLGLAVYYRRERYEQTASQSFELKKSIHDRVFTPTTERLVGSRLVDRDSGHELVLASFHAAPLTALNSLRRNQIKAAHELLQTLGSGAPILMVGDYNYPLFKEGLSQHVNKTGYDLSLSDSMTYTNYKFFRGHFDFVTSQGFTVEGVETLARGASDHMPILVTAQYGSTSTHRSTIRQSPAQAKGEGDAAIGRSR</sequence>
<dbReference type="SUPFAM" id="SSF56219">
    <property type="entry name" value="DNase I-like"/>
    <property type="match status" value="1"/>
</dbReference>
<accession>A0ABP4GES4</accession>
<reference evidence="4" key="1">
    <citation type="journal article" date="2019" name="Int. J. Syst. Evol. Microbiol.">
        <title>The Global Catalogue of Microorganisms (GCM) 10K type strain sequencing project: providing services to taxonomists for standard genome sequencing and annotation.</title>
        <authorList>
            <consortium name="The Broad Institute Genomics Platform"/>
            <consortium name="The Broad Institute Genome Sequencing Center for Infectious Disease"/>
            <person name="Wu L."/>
            <person name="Ma J."/>
        </authorList>
    </citation>
    <scope>NUCLEOTIDE SEQUENCE [LARGE SCALE GENOMIC DNA]</scope>
    <source>
        <strain evidence="4">JCM 12762</strain>
    </source>
</reference>